<dbReference type="SUPFAM" id="SSF50729">
    <property type="entry name" value="PH domain-like"/>
    <property type="match status" value="1"/>
</dbReference>
<feature type="compositionally biased region" description="Low complexity" evidence="2">
    <location>
        <begin position="722"/>
        <end position="734"/>
    </location>
</feature>
<feature type="domain" description="DH" evidence="3">
    <location>
        <begin position="1691"/>
        <end position="1875"/>
    </location>
</feature>
<dbReference type="GeneTree" id="ENSGT01030000234571"/>
<reference evidence="4" key="2">
    <citation type="submission" date="2021-03" db="UniProtKB">
        <authorList>
            <consortium name="Ensembl"/>
        </authorList>
    </citation>
    <scope>IDENTIFICATION</scope>
</reference>
<keyword evidence="1" id="KW-0344">Guanine-nucleotide releasing factor</keyword>
<feature type="compositionally biased region" description="Low complexity" evidence="2">
    <location>
        <begin position="750"/>
        <end position="769"/>
    </location>
</feature>
<dbReference type="CDD" id="cd01221">
    <property type="entry name" value="PH_ephexin"/>
    <property type="match status" value="1"/>
</dbReference>
<evidence type="ECO:0000256" key="1">
    <source>
        <dbReference type="ARBA" id="ARBA00022658"/>
    </source>
</evidence>
<feature type="compositionally biased region" description="Basic and acidic residues" evidence="2">
    <location>
        <begin position="1582"/>
        <end position="1596"/>
    </location>
</feature>
<dbReference type="SMART" id="SM00325">
    <property type="entry name" value="RhoGEF"/>
    <property type="match status" value="1"/>
</dbReference>
<name>A0A803K3G7_XENTR</name>
<dbReference type="Pfam" id="PF00621">
    <property type="entry name" value="RhoGEF"/>
    <property type="match status" value="1"/>
</dbReference>
<proteinExistence type="predicted"/>
<feature type="region of interest" description="Disordered" evidence="2">
    <location>
        <begin position="1315"/>
        <end position="1337"/>
    </location>
</feature>
<reference evidence="4" key="1">
    <citation type="journal article" date="2010" name="Science">
        <title>The genome of the Western clawed frog Xenopus tropicalis.</title>
        <authorList>
            <person name="Hellsten U."/>
            <person name="Harland R.M."/>
            <person name="Gilchrist M.J."/>
            <person name="Hendrix D."/>
            <person name="Jurka J."/>
            <person name="Kapitonov V."/>
            <person name="Ovcharenko I."/>
            <person name="Putnam N.H."/>
            <person name="Shu S."/>
            <person name="Taher L."/>
            <person name="Blitz I.L."/>
            <person name="Blumberg B."/>
            <person name="Dichmann D.S."/>
            <person name="Dubchak I."/>
            <person name="Amaya E."/>
            <person name="Detter J.C."/>
            <person name="Fletcher R."/>
            <person name="Gerhard D.S."/>
            <person name="Goodstein D."/>
            <person name="Graves T."/>
            <person name="Grigoriev I.V."/>
            <person name="Grimwood J."/>
            <person name="Kawashima T."/>
            <person name="Lindquist E."/>
            <person name="Lucas S.M."/>
            <person name="Mead P.E."/>
            <person name="Mitros T."/>
            <person name="Ogino H."/>
            <person name="Ohta Y."/>
            <person name="Poliakov A.V."/>
            <person name="Pollet N."/>
            <person name="Robert J."/>
            <person name="Salamov A."/>
            <person name="Sater A.K."/>
            <person name="Schmutz J."/>
            <person name="Terry A."/>
            <person name="Vize P.D."/>
            <person name="Warren W.C."/>
            <person name="Wells D."/>
            <person name="Wills A."/>
            <person name="Wilson R.K."/>
            <person name="Zimmerman L.B."/>
            <person name="Zorn A.M."/>
            <person name="Grainger R."/>
            <person name="Grammer T."/>
            <person name="Khokha M.K."/>
            <person name="Richardson P.M."/>
            <person name="Rokhsar D.S."/>
        </authorList>
    </citation>
    <scope>NUCLEOTIDE SEQUENCE [LARGE SCALE GENOMIC DNA]</scope>
    <source>
        <strain evidence="4">Nigerian</strain>
    </source>
</reference>
<evidence type="ECO:0000313" key="4">
    <source>
        <dbReference type="Ensembl" id="ENSXETP00000114830"/>
    </source>
</evidence>
<dbReference type="InParanoid" id="A0A803K3G7"/>
<dbReference type="PROSITE" id="PS50010">
    <property type="entry name" value="DH_2"/>
    <property type="match status" value="1"/>
</dbReference>
<feature type="compositionally biased region" description="Basic and acidic residues" evidence="2">
    <location>
        <begin position="364"/>
        <end position="385"/>
    </location>
</feature>
<dbReference type="PROSITE" id="PS00741">
    <property type="entry name" value="DH_1"/>
    <property type="match status" value="1"/>
</dbReference>
<feature type="compositionally biased region" description="Low complexity" evidence="2">
    <location>
        <begin position="207"/>
        <end position="217"/>
    </location>
</feature>
<dbReference type="Gene3D" id="2.30.29.30">
    <property type="entry name" value="Pleckstrin-homology domain (PH domain)/Phosphotyrosine-binding domain (PTB)"/>
    <property type="match status" value="1"/>
</dbReference>
<dbReference type="FunFam" id="1.20.900.10:FF:000007">
    <property type="entry name" value="rho guanine nucleotide exchange factor 19"/>
    <property type="match status" value="1"/>
</dbReference>
<organism evidence="4">
    <name type="scientific">Xenopus tropicalis</name>
    <name type="common">Western clawed frog</name>
    <name type="synonym">Silurana tropicalis</name>
    <dbReference type="NCBI Taxonomy" id="8364"/>
    <lineage>
        <taxon>Eukaryota</taxon>
        <taxon>Metazoa</taxon>
        <taxon>Chordata</taxon>
        <taxon>Craniata</taxon>
        <taxon>Vertebrata</taxon>
        <taxon>Euteleostomi</taxon>
        <taxon>Amphibia</taxon>
        <taxon>Batrachia</taxon>
        <taxon>Anura</taxon>
        <taxon>Pipoidea</taxon>
        <taxon>Pipidae</taxon>
        <taxon>Xenopodinae</taxon>
        <taxon>Xenopus</taxon>
        <taxon>Silurana</taxon>
    </lineage>
</organism>
<dbReference type="PANTHER" id="PTHR12845:SF2">
    <property type="entry name" value="DH DOMAIN-CONTAINING PROTEIN-RELATED"/>
    <property type="match status" value="1"/>
</dbReference>
<feature type="region of interest" description="Disordered" evidence="2">
    <location>
        <begin position="1"/>
        <end position="103"/>
    </location>
</feature>
<feature type="compositionally biased region" description="Basic and acidic residues" evidence="2">
    <location>
        <begin position="218"/>
        <end position="266"/>
    </location>
</feature>
<feature type="region of interest" description="Disordered" evidence="2">
    <location>
        <begin position="1206"/>
        <end position="1232"/>
    </location>
</feature>
<dbReference type="InterPro" id="IPR001331">
    <property type="entry name" value="GDS_CDC24_CS"/>
</dbReference>
<feature type="compositionally biased region" description="Polar residues" evidence="2">
    <location>
        <begin position="146"/>
        <end position="158"/>
    </location>
</feature>
<feature type="compositionally biased region" description="Polar residues" evidence="2">
    <location>
        <begin position="1527"/>
        <end position="1541"/>
    </location>
</feature>
<feature type="compositionally biased region" description="Polar residues" evidence="2">
    <location>
        <begin position="690"/>
        <end position="705"/>
    </location>
</feature>
<feature type="compositionally biased region" description="Basic and acidic residues" evidence="2">
    <location>
        <begin position="37"/>
        <end position="59"/>
    </location>
</feature>
<feature type="region of interest" description="Disordered" evidence="2">
    <location>
        <begin position="122"/>
        <end position="812"/>
    </location>
</feature>
<feature type="compositionally biased region" description="Basic and acidic residues" evidence="2">
    <location>
        <begin position="122"/>
        <end position="131"/>
    </location>
</feature>
<dbReference type="GO" id="GO:0035556">
    <property type="term" value="P:intracellular signal transduction"/>
    <property type="evidence" value="ECO:0007669"/>
    <property type="project" value="InterPro"/>
</dbReference>
<sequence>MMDGDSEGRQGDHLGAEGDGADTEEAPAPSIGPEGTDAERDQAHTEPRDSLCDSREPGNERPITVTGETGNSGPGSNMATSNNGDTGQGSHDNGPTTPLTMDCWASEKGETVTEQGETFHRWGEAFTEPRETIVGQEETVTEQRETATGQGESVTNKGETTTDHEETVTEQGETSKIQREPSTKQEQAATVQDETATEHVKEGTGQGETVTGQGETITKQREAATEHGEAATEREETTTKLGDTAKEHRETVAEQKEMATEQREISTESGEAATEFGGTDNQYRETARKQGEEITGHGERCMGQGETAMEQGEASTEEGETATEHGEASKEHGETATEQGEASTEQRETATEQGEASTEEGETATEHGEASKEHGETATEQRETATEQGEASTEQGEASTEQGEATTEQGEATTEEGETATEQGEASTEQGETATEQGETATEQGETATEQGETATEQGETATEQGETATEQGETATEQGETATEQGETATEQGETATEQGETATEQGETATEQGETATEQGETATEQGETATEQGDATEQGETATEQGETATEQGETATEQGETATEQGENAKEHEEAATEREEKVTGQGETATELEGTVNEQDETEATEQRETVTEQMEADTYHEQRATEHREAASRQNETVTGQGETVTELGDAASDYGKAVTEQGEIFTEQGETATEQEETVTEQGNSSTEKGETATQQGETVDGKRDTATNQGKSSTEQGETATQQEETVNGKRETATNQGKSSTEQGETATQQGETATEQRQTANDHGKDTYYKQEEIDDEQRETVTKKTETAVVYEQNETENEQWETATELWETAIEEGETDACTQDIHALTAQKTKRDMEDTVIQTRRETLSEDSEEWETASDDSIDRPILGVAGGVQNEETVDGGMRDVREIQETLRQGEVRGSKKLDTIIYGIQIEETVSDTIRERETAQQEMREQRAAETEDTLAMNNEDNVLQTIGATGAGTAGRVTAPEMGEQEIKGAAMITGELWDSLEPRKEKLEFADIPGEWREEGTVSGQEGGLCNLLETDTGVQGKGLPSGNVTKQSIDHGTDEIGQKYPEIIVTAIEEKESEAHSIDEASGSPQALVEPFDHGTQSNVPAELSFSFDLQDQMSGDIHRGPIYGEPNSDIDFQPNQTRTSQSSYSDVFSPTCPNVDQAEPEGYEQNEMPQLQLSGHYTDELCPYRGEKALCPDVLPRSAPYGTDPNNDGNHEISGTCEGSQGADSKVVSQTPAALGILQEAAGTVALERSKEISLESTEGFKSKKTDTYLSEHPMDKDETITDVRTAMGESEDQVMENKTQEITRQWGTSESRGAAELGSMQSDPHNQGSFQKIRIVTITPPMDTKKNTRETVSLSTYSPHLGHERGNITGSDVRETESRKKSYFYPTHISNPMLNLFGSPEQLGFYSEGLIPEGNIDMDLPGTQHGGSFGKSHCSPDTNASKKPLGLSVTPLWVTPQGIRYSDGSDKGYTIKEPQESFLVRRPTIRHKKKGTYQVTGTKKRHGTIITSTVGEQEPTRDSGNSGQPTGPSFSAINMRPASPQTRLRFRPSEAISENEQSDDTSSQENLADEEEPIKKERPARRSDSVFLREKHGQKTLDQSLAYRRKSQFYGASKVLYQEYSDEALNQAIKNQRPESPRLRRRESQDSYLRRLSMSSADSLWQDIPEIRGSVGFLSMSRDEQKLQEAKFELIMSEALYLRSLNIAVDHFQCNPDLQEVLLAQDRQWLFSRMSEVRDASSEFLFDLEDEFQRNKYNFQVCNMVINNEPNFRRVYLPYVTNQSYQERTFQRLQNDNPRFQQVLSRLESDPVCQRLGLKSFLILPFQRIIRLRLLLQNILKRSAPGSVDELQATQAHNAVEKLIRDCNESVQRMKDTEELIHLNQKIQFECKIFPLISQSRRLIKHSEVSALEMNSLSFKLKITRSVYLHLFNDCLLLSRIREGGRFLVFDYAHAADVQVERCEKRIHGNQKNIFCISLRDNAAGSPDGRRVEYFFRTDTQSQKLRWISALSPPKEELDLFKYHGLSQMHHYSPVSHISQMHHYSPVSHISQMHHYSPVSHISQMHHYSPVSHISQMHHYSPVSHISQMHHYSPVSHISQMHHYSPVSHISQMHHYSPVSHISQMHHSSPVSHISQMYRSHISQMHHSSPVSHISQMHHYSPVSHISQMHHSSPVSHISQMHHLPLYPTSHRCITLPPYHTSHRCITIPLYHTSHRCITLPLFQASHRCFA</sequence>
<dbReference type="Ensembl" id="ENSXETT00000112874">
    <property type="protein sequence ID" value="ENSXETP00000114830"/>
    <property type="gene ID" value="ENSXETG00000044912"/>
</dbReference>
<feature type="compositionally biased region" description="Low complexity" evidence="2">
    <location>
        <begin position="386"/>
        <end position="412"/>
    </location>
</feature>
<feature type="compositionally biased region" description="Polar residues" evidence="2">
    <location>
        <begin position="1328"/>
        <end position="1337"/>
    </location>
</feature>
<feature type="compositionally biased region" description="Polar residues" evidence="2">
    <location>
        <begin position="1561"/>
        <end position="1575"/>
    </location>
</feature>
<feature type="compositionally biased region" description="Basic and acidic residues" evidence="2">
    <location>
        <begin position="571"/>
        <end position="587"/>
    </location>
</feature>
<feature type="compositionally biased region" description="Polar residues" evidence="2">
    <location>
        <begin position="1141"/>
        <end position="1156"/>
    </location>
</feature>
<dbReference type="Gene3D" id="1.20.900.10">
    <property type="entry name" value="Dbl homology (DH) domain"/>
    <property type="match status" value="1"/>
</dbReference>
<evidence type="ECO:0000256" key="2">
    <source>
        <dbReference type="SAM" id="MobiDB-lite"/>
    </source>
</evidence>
<feature type="compositionally biased region" description="Polar residues" evidence="2">
    <location>
        <begin position="66"/>
        <end position="99"/>
    </location>
</feature>
<dbReference type="InterPro" id="IPR011993">
    <property type="entry name" value="PH-like_dom_sf"/>
</dbReference>
<feature type="compositionally biased region" description="Basic and acidic residues" evidence="2">
    <location>
        <begin position="1"/>
        <end position="16"/>
    </location>
</feature>
<dbReference type="PANTHER" id="PTHR12845">
    <property type="entry name" value="GUANINE NUCLEOTIDE EXCHANGE FACTOR"/>
    <property type="match status" value="1"/>
</dbReference>
<feature type="compositionally biased region" description="Low complexity" evidence="2">
    <location>
        <begin position="642"/>
        <end position="653"/>
    </location>
</feature>
<feature type="compositionally biased region" description="Polar residues" evidence="2">
    <location>
        <begin position="184"/>
        <end position="194"/>
    </location>
</feature>
<dbReference type="InterPro" id="IPR047270">
    <property type="entry name" value="PH_ephexin"/>
</dbReference>
<dbReference type="InterPro" id="IPR035899">
    <property type="entry name" value="DBL_dom_sf"/>
</dbReference>
<evidence type="ECO:0000259" key="3">
    <source>
        <dbReference type="PROSITE" id="PS50010"/>
    </source>
</evidence>
<dbReference type="InterPro" id="IPR000219">
    <property type="entry name" value="DH_dom"/>
</dbReference>
<protein>
    <recommendedName>
        <fullName evidence="3">DH domain-containing protein</fullName>
    </recommendedName>
</protein>
<feature type="compositionally biased region" description="Basic and acidic residues" evidence="2">
    <location>
        <begin position="322"/>
        <end position="335"/>
    </location>
</feature>
<feature type="region of interest" description="Disordered" evidence="2">
    <location>
        <begin position="1132"/>
        <end position="1156"/>
    </location>
</feature>
<feature type="compositionally biased region" description="Basic and acidic residues" evidence="2">
    <location>
        <begin position="770"/>
        <end position="782"/>
    </location>
</feature>
<feature type="compositionally biased region" description="Basic and acidic residues" evidence="2">
    <location>
        <begin position="282"/>
        <end position="300"/>
    </location>
</feature>
<dbReference type="CDD" id="cd00160">
    <property type="entry name" value="RhoGEF"/>
    <property type="match status" value="1"/>
</dbReference>
<feature type="compositionally biased region" description="Basic and acidic residues" evidence="2">
    <location>
        <begin position="623"/>
        <end position="637"/>
    </location>
</feature>
<feature type="region of interest" description="Disordered" evidence="2">
    <location>
        <begin position="1499"/>
        <end position="1596"/>
    </location>
</feature>
<dbReference type="InterPro" id="IPR047271">
    <property type="entry name" value="Ephexin-like"/>
</dbReference>
<accession>A0A803K3G7</accession>
<dbReference type="GO" id="GO:0005085">
    <property type="term" value="F:guanyl-nucleotide exchange factor activity"/>
    <property type="evidence" value="ECO:0007669"/>
    <property type="project" value="UniProtKB-KW"/>
</dbReference>
<feature type="compositionally biased region" description="Low complexity" evidence="2">
    <location>
        <begin position="420"/>
        <end position="570"/>
    </location>
</feature>
<dbReference type="SUPFAM" id="SSF48065">
    <property type="entry name" value="DBL homology domain (DH-domain)"/>
    <property type="match status" value="1"/>
</dbReference>